<sequence>MPPIERDAPRDGDLALKHSHSASSDHSRALVPMWDSSDPDRAPPPLPLNPQSPSLASRAGTSSAIQSAHAALTERARESALVSSALAKRMSEVSPERPNVKSAPAHRRMQSLQTGTVRDLSLMIEGGQTSFSPRSPEKLSRPSTPSKHYRSESRSDPFTDAKQEDRNEKAFTMAPGPSLTPIVRPTARRAHQSILGENTPPQSATMLALQNMPTTSKREAEPAPLSEVTNGSTALVKVPQSLDHLSNQILTLTNIATSLQKEMSQLSRRSRDNATDLLSLKEATNQRDEDIRKNLRDLLHNVHEAQAKYATRDPYGASLLLDNKPHTLSPTSKAARPFSLPRIPSPNSFAASIDRESMSTPSLYGGDPPAIIALLEKIVREMSTREGQELLITRLSDVADKLAGMATAGKVEDLLQYVKSRQDHSLVPASGGGGAGNRTGRSRNLSFSDDPRFELDFGGGPGPMTQRVERLIHDKDTRRSSAPSTQAAADVISDDVLKIIRTIKDSVAQGGGLTAEVKALVRELRGEVLGMGREIGRRLEEATMKDERKPDSATKADMMKIIEEGLDEMKQHMNHLLREHRRQSAASVASRASAIDYTEIYNAMRTALKDSKEAQPPDLHREDVIEAVRDAWENYKPEIQVEQLGLDRDEVLACLKEGLQQYAPQDERPMGATREEVFKAVVEGLKHFVPPQVDTPASLSRDEILEAVRECLEEFEFPVAPSAIGADLSRQDMVEAVKEGLSAMDFSSKTESPLVLHDAAPNNDEIVLRLHEIMEYMRAEFKAVSDEAKQNVAANGRDTEQVLDATKDGLEKLRTDIENYVDRAAGVTGQEEVMECLVKSLDGLKEEITELVSHQSEGSKEMLRAEIESLRDTVNTSLVPATTPAVGSNEEILHVLQDGLSSLRTEISSRPLAGTNEVLDALQEGLNDIRLTIDKMGNKPSDLTANDEILDALKLGLDSVRSDIDGLREESKSDRAVAPVNDNAIIPAEVAKHDDIKNLEVLITQLRIKLEAMEDMPHAAQAPPPATDAASKEDLSTMEEMLRNLQESVAGMSNREAPLSTDPATREDVQAIETILRNTKARLDDVIDGEQAVRKEHIDLLETLVLETQESLSQLTSQMDGVSRREDVTTVESLITQVVGAFDEMKERHEKQLEDPERVTKTDMEAIEEVCLDVKSVIEQMVKADLASLSSKDDLQNLESLVKEVKELTAKHLESSSRAVELHDAENTTVGDRVTEVKSFLEGFQDMMKSKLQEGASGIDSLTKLLETLSETVNENVDMRQDLKEMFETMKTEFEESKAGVVGAKLDTDEKFQETTDTLGTKIDERVNELVTRYDEFQVAMDERAKAGEARDLEMEAAVVGTKAVADDLKVLVDTLGSAVTDSLEKMEEASKTVFGRVEDMLAKSEENHSDDKAEHQLTRDHVKQAIGVAEGIQGHVVEYQPKILDTLKDVLDIVGQHYEHSKSSTTELQQRIEEAKPPEQPLLPAVEKYDDTSVQEKLDKLMEKDYDDSKVHEKLDKLVEREYDDSQVQEKLDKLVDHTQVAGQAFAQLETLDQVHQQVLKTAAEISEFISAQTQRIADDHEDKEKTLQETIVALERRLAQKEQVEASVLSLKEEEDRLKQSVLTLRVEQESLVRQKMRLTGDVSSLETALHLRREELQDMEARAEGLERRILEGVMDHSRILLMAKSNKGRDAMSRKRVPSQKPPADGKQGGGDSKPRSALNMALNSTRGGSQQSPAGTPRRILSLSQITGNVPAGGFKRSQSVRHPGAASGGLRKSSWGGRLPSKGYGDLSNDKENMELRESEEEHDEAGGDHEDAAEHHEIVLADPSLADPSEAGDVSDTETLRRSSRGTTVFTGTTGSYLGTEGEYSDRDYADSEWTESVVGTESTIAPSSLGPTSSLGGEEGNEVVLYQG</sequence>
<feature type="compositionally biased region" description="Polar residues" evidence="2">
    <location>
        <begin position="1726"/>
        <end position="1739"/>
    </location>
</feature>
<feature type="region of interest" description="Disordered" evidence="2">
    <location>
        <begin position="127"/>
        <end position="182"/>
    </location>
</feature>
<keyword evidence="1" id="KW-0175">Coiled coil</keyword>
<gene>
    <name evidence="3" type="ORF">NKR23_g4467</name>
</gene>
<feature type="compositionally biased region" description="Basic and acidic residues" evidence="2">
    <location>
        <begin position="1794"/>
        <end position="1803"/>
    </location>
</feature>
<proteinExistence type="predicted"/>
<organism evidence="3 4">
    <name type="scientific">Pleurostoma richardsiae</name>
    <dbReference type="NCBI Taxonomy" id="41990"/>
    <lineage>
        <taxon>Eukaryota</taxon>
        <taxon>Fungi</taxon>
        <taxon>Dikarya</taxon>
        <taxon>Ascomycota</taxon>
        <taxon>Pezizomycotina</taxon>
        <taxon>Sordariomycetes</taxon>
        <taxon>Sordariomycetidae</taxon>
        <taxon>Calosphaeriales</taxon>
        <taxon>Pleurostomataceae</taxon>
        <taxon>Pleurostoma</taxon>
    </lineage>
</organism>
<protein>
    <submittedName>
        <fullName evidence="3">Uncharacterized protein</fullName>
    </submittedName>
</protein>
<reference evidence="3" key="1">
    <citation type="submission" date="2022-07" db="EMBL/GenBank/DDBJ databases">
        <title>Fungi with potential for degradation of polypropylene.</title>
        <authorList>
            <person name="Gostincar C."/>
        </authorList>
    </citation>
    <scope>NUCLEOTIDE SEQUENCE</scope>
    <source>
        <strain evidence="3">EXF-13308</strain>
    </source>
</reference>
<evidence type="ECO:0000313" key="4">
    <source>
        <dbReference type="Proteomes" id="UP001174694"/>
    </source>
</evidence>
<feature type="coiled-coil region" evidence="1">
    <location>
        <begin position="1579"/>
        <end position="1672"/>
    </location>
</feature>
<feature type="compositionally biased region" description="Basic and acidic residues" evidence="2">
    <location>
        <begin position="149"/>
        <end position="169"/>
    </location>
</feature>
<feature type="compositionally biased region" description="Low complexity" evidence="2">
    <location>
        <begin position="1894"/>
        <end position="1904"/>
    </location>
</feature>
<feature type="compositionally biased region" description="Basic and acidic residues" evidence="2">
    <location>
        <begin position="1811"/>
        <end position="1826"/>
    </location>
</feature>
<dbReference type="Proteomes" id="UP001174694">
    <property type="component" value="Unassembled WGS sequence"/>
</dbReference>
<accession>A0AA38RJ53</accession>
<keyword evidence="4" id="KW-1185">Reference proteome</keyword>
<feature type="compositionally biased region" description="Basic and acidic residues" evidence="2">
    <location>
        <begin position="89"/>
        <end position="99"/>
    </location>
</feature>
<name>A0AA38RJ53_9PEZI</name>
<feature type="region of interest" description="Disordered" evidence="2">
    <location>
        <begin position="1688"/>
        <end position="1741"/>
    </location>
</feature>
<feature type="coiled-coil region" evidence="1">
    <location>
        <begin position="996"/>
        <end position="1055"/>
    </location>
</feature>
<feature type="compositionally biased region" description="Basic and acidic residues" evidence="2">
    <location>
        <begin position="1"/>
        <end position="16"/>
    </location>
</feature>
<evidence type="ECO:0000313" key="3">
    <source>
        <dbReference type="EMBL" id="KAJ9149256.1"/>
    </source>
</evidence>
<feature type="region of interest" description="Disordered" evidence="2">
    <location>
        <begin position="1756"/>
        <end position="1916"/>
    </location>
</feature>
<evidence type="ECO:0000256" key="2">
    <source>
        <dbReference type="SAM" id="MobiDB-lite"/>
    </source>
</evidence>
<feature type="region of interest" description="Disordered" evidence="2">
    <location>
        <begin position="1"/>
        <end position="114"/>
    </location>
</feature>
<evidence type="ECO:0000256" key="1">
    <source>
        <dbReference type="SAM" id="Coils"/>
    </source>
</evidence>
<dbReference type="EMBL" id="JANBVO010000010">
    <property type="protein sequence ID" value="KAJ9149256.1"/>
    <property type="molecule type" value="Genomic_DNA"/>
</dbReference>
<feature type="compositionally biased region" description="Polar residues" evidence="2">
    <location>
        <begin position="1852"/>
        <end position="1864"/>
    </location>
</feature>
<comment type="caution">
    <text evidence="3">The sequence shown here is derived from an EMBL/GenBank/DDBJ whole genome shotgun (WGS) entry which is preliminary data.</text>
</comment>